<evidence type="ECO:0000313" key="2">
    <source>
        <dbReference type="EMBL" id="KAI5311471.1"/>
    </source>
</evidence>
<protein>
    <recommendedName>
        <fullName evidence="1">PHD finger protein MALE STERILITY 1-like ubiquitin-like domain-containing protein</fullName>
    </recommendedName>
</protein>
<dbReference type="EMBL" id="JAJFAZ020000010">
    <property type="protein sequence ID" value="KAI5311471.1"/>
    <property type="molecule type" value="Genomic_DNA"/>
</dbReference>
<keyword evidence="2" id="KW-0496">Mitochondrion</keyword>
<dbReference type="Pfam" id="PF25565">
    <property type="entry name" value="Ubiquitin_At1g33420"/>
    <property type="match status" value="1"/>
</dbReference>
<sequence length="217" mass="24292">MRKRKVARPKGEEEQWLTIICRLLPSSTDKEIEVKRGLPPGEIVVVPMHATIGDLKKAAESALRDTSFITEWFVVIGIEGLDEMEDMEVLFGVVESGAGVGVSGSGIDLDTPLRYEGGSDTWMVRCECGARDDDGELKRLSAIAAEMGQLKNEIEERRRALNLFLRNVRARDPAEAEERIGAAREGIRERQRRLQVLQEEQQALIVRAVTLGDRENH</sequence>
<reference evidence="2 3" key="1">
    <citation type="journal article" date="2022" name="G3 (Bethesda)">
        <title>Whole-genome sequence and methylome profiling of the almond [Prunus dulcis (Mill.) D.A. Webb] cultivar 'Nonpareil'.</title>
        <authorList>
            <person name="D'Amico-Willman K.M."/>
            <person name="Ouma W.Z."/>
            <person name="Meulia T."/>
            <person name="Sideli G.M."/>
            <person name="Gradziel T.M."/>
            <person name="Fresnedo-Ramirez J."/>
        </authorList>
    </citation>
    <scope>NUCLEOTIDE SEQUENCE [LARGE SCALE GENOMIC DNA]</scope>
    <source>
        <strain evidence="2">Clone GOH B32 T37-40</strain>
    </source>
</reference>
<accession>A0AAD4UST8</accession>
<evidence type="ECO:0000313" key="3">
    <source>
        <dbReference type="Proteomes" id="UP001054821"/>
    </source>
</evidence>
<dbReference type="Proteomes" id="UP001054821">
    <property type="component" value="Mitochondrion MT"/>
</dbReference>
<dbReference type="AlphaFoldDB" id="A0AAD4UST8"/>
<dbReference type="PANTHER" id="PTHR46201:SF9">
    <property type="entry name" value="PHD FINGER PROTEIN MALE MEIOCYTE DEATH 1"/>
    <property type="match status" value="1"/>
</dbReference>
<name>A0AAD4UST8_PRUDU</name>
<dbReference type="PANTHER" id="PTHR46201">
    <property type="entry name" value="PHD FINGER PROTEIN MALE MEIOCYTE DEATH 1-RELATED"/>
    <property type="match status" value="1"/>
</dbReference>
<gene>
    <name evidence="2" type="ORF">L3X38_000197</name>
</gene>
<feature type="domain" description="PHD finger protein MALE STERILITY 1-like ubiquitin-like" evidence="1">
    <location>
        <begin position="14"/>
        <end position="106"/>
    </location>
</feature>
<comment type="caution">
    <text evidence="2">The sequence shown here is derived from an EMBL/GenBank/DDBJ whole genome shotgun (WGS) entry which is preliminary data.</text>
</comment>
<organism evidence="2 3">
    <name type="scientific">Prunus dulcis</name>
    <name type="common">Almond</name>
    <name type="synonym">Amygdalus dulcis</name>
    <dbReference type="NCBI Taxonomy" id="3755"/>
    <lineage>
        <taxon>Eukaryota</taxon>
        <taxon>Viridiplantae</taxon>
        <taxon>Streptophyta</taxon>
        <taxon>Embryophyta</taxon>
        <taxon>Tracheophyta</taxon>
        <taxon>Spermatophyta</taxon>
        <taxon>Magnoliopsida</taxon>
        <taxon>eudicotyledons</taxon>
        <taxon>Gunneridae</taxon>
        <taxon>Pentapetalae</taxon>
        <taxon>rosids</taxon>
        <taxon>fabids</taxon>
        <taxon>Rosales</taxon>
        <taxon>Rosaceae</taxon>
        <taxon>Amygdaloideae</taxon>
        <taxon>Amygdaleae</taxon>
        <taxon>Prunus</taxon>
    </lineage>
</organism>
<dbReference type="InterPro" id="IPR057765">
    <property type="entry name" value="MS1-like_ubiquitin"/>
</dbReference>
<evidence type="ECO:0000259" key="1">
    <source>
        <dbReference type="Pfam" id="PF25565"/>
    </source>
</evidence>
<geneLocation type="mitochondrion" evidence="2"/>
<keyword evidence="3" id="KW-1185">Reference proteome</keyword>
<proteinExistence type="predicted"/>